<evidence type="ECO:0000313" key="1">
    <source>
        <dbReference type="EMBL" id="SDS07112.1"/>
    </source>
</evidence>
<organism evidence="1 2">
    <name type="scientific">Mucilaginibacter mallensis</name>
    <dbReference type="NCBI Taxonomy" id="652787"/>
    <lineage>
        <taxon>Bacteria</taxon>
        <taxon>Pseudomonadati</taxon>
        <taxon>Bacteroidota</taxon>
        <taxon>Sphingobacteriia</taxon>
        <taxon>Sphingobacteriales</taxon>
        <taxon>Sphingobacteriaceae</taxon>
        <taxon>Mucilaginibacter</taxon>
    </lineage>
</organism>
<keyword evidence="2" id="KW-1185">Reference proteome</keyword>
<evidence type="ECO:0000313" key="2">
    <source>
        <dbReference type="Proteomes" id="UP000199679"/>
    </source>
</evidence>
<accession>A0A1H1P7E0</accession>
<dbReference type="EMBL" id="LT629740">
    <property type="protein sequence ID" value="SDS07112.1"/>
    <property type="molecule type" value="Genomic_DNA"/>
</dbReference>
<dbReference type="AlphaFoldDB" id="A0A1H1P7E0"/>
<dbReference type="Proteomes" id="UP000199679">
    <property type="component" value="Chromosome I"/>
</dbReference>
<protein>
    <submittedName>
        <fullName evidence="1">Uncharacterized protein</fullName>
    </submittedName>
</protein>
<sequence>MKRLLLGFLVIAAITSCRKHGDPVINPGPTAVKTPTTDTLTSIYQIIYNESAQKVITSVSGDTLKMLYNEDVSIMLPVKGLDQSYSIHLFQDFTKSSLNGVNYITYDQYNDTNFNWADDNLNNVKLKTISDTTVNGQLLAKIHVQRPFYFSKLYTSSAAATAEQKVLLAKTAETIGFSAYVYFVNVDYPTYISSAKVVYVAQASN</sequence>
<name>A0A1H1P7E0_MUCMA</name>
<dbReference type="OrthoDB" id="794000at2"/>
<dbReference type="RefSeq" id="WP_091368705.1">
    <property type="nucleotide sequence ID" value="NZ_LT629740.1"/>
</dbReference>
<gene>
    <name evidence="1" type="ORF">SAMN05216490_0484</name>
</gene>
<reference evidence="1 2" key="1">
    <citation type="submission" date="2016-10" db="EMBL/GenBank/DDBJ databases">
        <authorList>
            <person name="de Groot N.N."/>
        </authorList>
    </citation>
    <scope>NUCLEOTIDE SEQUENCE [LARGE SCALE GENOMIC DNA]</scope>
    <source>
        <strain evidence="1 2">MP1X4</strain>
    </source>
</reference>
<proteinExistence type="predicted"/>
<dbReference type="PROSITE" id="PS51257">
    <property type="entry name" value="PROKAR_LIPOPROTEIN"/>
    <property type="match status" value="1"/>
</dbReference>